<proteinExistence type="predicted"/>
<feature type="domain" description="Amine oxidase" evidence="1">
    <location>
        <begin position="15"/>
        <end position="409"/>
    </location>
</feature>
<dbReference type="RefSeq" id="WP_140991510.1">
    <property type="nucleotide sequence ID" value="NZ_VHIQ01000008.1"/>
</dbReference>
<reference evidence="2 3" key="1">
    <citation type="submission" date="2019-06" db="EMBL/GenBank/DDBJ databases">
        <title>Flavobacteriaceae Paucihalobacterium erythroidium CWB-1, complete genome.</title>
        <authorList>
            <person name="Wu S."/>
        </authorList>
    </citation>
    <scope>NUCLEOTIDE SEQUENCE [LARGE SCALE GENOMIC DNA]</scope>
    <source>
        <strain evidence="2 3">CWB-1</strain>
    </source>
</reference>
<comment type="caution">
    <text evidence="2">The sequence shown here is derived from an EMBL/GenBank/DDBJ whole genome shotgun (WGS) entry which is preliminary data.</text>
</comment>
<dbReference type="Pfam" id="PF01593">
    <property type="entry name" value="Amino_oxidase"/>
    <property type="match status" value="1"/>
</dbReference>
<dbReference type="EMBL" id="VHIQ01000008">
    <property type="protein sequence ID" value="TPV31481.1"/>
    <property type="molecule type" value="Genomic_DNA"/>
</dbReference>
<evidence type="ECO:0000259" key="1">
    <source>
        <dbReference type="Pfam" id="PF01593"/>
    </source>
</evidence>
<accession>A0A506PBZ3</accession>
<organism evidence="2 3">
    <name type="scientific">Paucihalobacter ruber</name>
    <dbReference type="NCBI Taxonomy" id="2567861"/>
    <lineage>
        <taxon>Bacteria</taxon>
        <taxon>Pseudomonadati</taxon>
        <taxon>Bacteroidota</taxon>
        <taxon>Flavobacteriia</taxon>
        <taxon>Flavobacteriales</taxon>
        <taxon>Flavobacteriaceae</taxon>
        <taxon>Paucihalobacter</taxon>
    </lineage>
</organism>
<dbReference type="Proteomes" id="UP000317332">
    <property type="component" value="Unassembled WGS sequence"/>
</dbReference>
<name>A0A506PBZ3_9FLAO</name>
<evidence type="ECO:0000313" key="3">
    <source>
        <dbReference type="Proteomes" id="UP000317332"/>
    </source>
</evidence>
<keyword evidence="3" id="KW-1185">Reference proteome</keyword>
<dbReference type="InterPro" id="IPR036188">
    <property type="entry name" value="FAD/NAD-bd_sf"/>
</dbReference>
<gene>
    <name evidence="2" type="ORF">FJ651_14915</name>
</gene>
<dbReference type="Gene3D" id="3.50.50.60">
    <property type="entry name" value="FAD/NAD(P)-binding domain"/>
    <property type="match status" value="1"/>
</dbReference>
<dbReference type="InterPro" id="IPR002937">
    <property type="entry name" value="Amino_oxidase"/>
</dbReference>
<protein>
    <submittedName>
        <fullName evidence="2">FAD-dependent oxidoreductase</fullName>
    </submittedName>
</protein>
<dbReference type="AlphaFoldDB" id="A0A506PBZ3"/>
<sequence length="426" mass="47834">MNKQDYKIHIIGAGISGLIAAQVLEKNGYRPIIIEASDRAGGRIKTDLVNSYQLDHGFQVLLDAYPKVKQYLNLDALEAQYFAPGAIIFKNGEKQIIGDGFRNKNLLWSTLLTNVATISDKLKILALNKSLRNTTIKDIFNKPEQTTLQYLKSKGFSDKVIEQFFKPFYSGIFLEPHLETSSRMFEFVFKMFGEGNAVLPKAGIGGVTNQLVKELKSTKILYNTKVKEVKDKVIVLENGEQLKTHFTIIATAAEHLIGNLNNQQTQWKSCDCLYFEIPEKPYKLPLIGLIADTDALINNLWLHNNLDVDSVGAQNLLSVTVVKSHNLKEDELVERVIKELKNYCKIDDAKFIKRFKIDKALPKLHDLRCDMAATETRIKPTIFLAGDYLLNASLNAAMTSGERAAEGVIAALEDGLFVEELTSEYI</sequence>
<evidence type="ECO:0000313" key="2">
    <source>
        <dbReference type="EMBL" id="TPV31481.1"/>
    </source>
</evidence>
<dbReference type="GO" id="GO:0016491">
    <property type="term" value="F:oxidoreductase activity"/>
    <property type="evidence" value="ECO:0007669"/>
    <property type="project" value="InterPro"/>
</dbReference>
<dbReference type="SUPFAM" id="SSF51905">
    <property type="entry name" value="FAD/NAD(P)-binding domain"/>
    <property type="match status" value="1"/>
</dbReference>
<dbReference type="PANTHER" id="PTHR42841">
    <property type="entry name" value="AMINE OXIDASE"/>
    <property type="match status" value="1"/>
</dbReference>
<dbReference type="OrthoDB" id="9767561at2"/>